<feature type="domain" description="RNase H type-1" evidence="1">
    <location>
        <begin position="18"/>
        <end position="94"/>
    </location>
</feature>
<dbReference type="GO" id="GO:0003743">
    <property type="term" value="F:translation initiation factor activity"/>
    <property type="evidence" value="ECO:0007669"/>
    <property type="project" value="UniProtKB-KW"/>
</dbReference>
<evidence type="ECO:0000313" key="2">
    <source>
        <dbReference type="EMBL" id="PNY01575.1"/>
    </source>
</evidence>
<evidence type="ECO:0000259" key="1">
    <source>
        <dbReference type="Pfam" id="PF13456"/>
    </source>
</evidence>
<reference evidence="3 5" key="1">
    <citation type="journal article" date="2014" name="Am. J. Bot.">
        <title>Genome assembly and annotation for red clover (Trifolium pratense; Fabaceae).</title>
        <authorList>
            <person name="Istvanek J."/>
            <person name="Jaros M."/>
            <person name="Krenek A."/>
            <person name="Repkova J."/>
        </authorList>
    </citation>
    <scope>NUCLEOTIDE SEQUENCE [LARGE SCALE GENOMIC DNA]</scope>
    <source>
        <strain evidence="5">cv. Tatra</strain>
        <tissue evidence="3">Young leaves</tissue>
    </source>
</reference>
<dbReference type="CDD" id="cd06222">
    <property type="entry name" value="RNase_H_like"/>
    <property type="match status" value="1"/>
</dbReference>
<keyword evidence="3" id="KW-0648">Protein biosynthesis</keyword>
<dbReference type="Pfam" id="PF13456">
    <property type="entry name" value="RVT_3"/>
    <property type="match status" value="1"/>
</dbReference>
<dbReference type="InterPro" id="IPR036397">
    <property type="entry name" value="RNaseH_sf"/>
</dbReference>
<dbReference type="PANTHER" id="PTHR47074:SF48">
    <property type="entry name" value="POLYNUCLEOTIDYL TRANSFERASE, RIBONUCLEASE H-LIKE SUPERFAMILY PROTEIN"/>
    <property type="match status" value="1"/>
</dbReference>
<dbReference type="EMBL" id="ASHM01020280">
    <property type="protein sequence ID" value="PNY01575.1"/>
    <property type="molecule type" value="Genomic_DNA"/>
</dbReference>
<dbReference type="EMBL" id="ASHM01022623">
    <property type="protein sequence ID" value="PNY03434.1"/>
    <property type="molecule type" value="Genomic_DNA"/>
</dbReference>
<dbReference type="InterPro" id="IPR052929">
    <property type="entry name" value="RNase_H-like_EbsB-rel"/>
</dbReference>
<dbReference type="EMBL" id="ASHM01022701">
    <property type="protein sequence ID" value="PNY03503.1"/>
    <property type="molecule type" value="Genomic_DNA"/>
</dbReference>
<dbReference type="Proteomes" id="UP000236291">
    <property type="component" value="Unassembled WGS sequence"/>
</dbReference>
<dbReference type="InterPro" id="IPR012337">
    <property type="entry name" value="RNaseH-like_sf"/>
</dbReference>
<dbReference type="AlphaFoldDB" id="A0A2K3NK73"/>
<evidence type="ECO:0000313" key="4">
    <source>
        <dbReference type="EMBL" id="PNY03503.1"/>
    </source>
</evidence>
<evidence type="ECO:0000313" key="5">
    <source>
        <dbReference type="Proteomes" id="UP000236291"/>
    </source>
</evidence>
<comment type="caution">
    <text evidence="3">The sequence shown here is derived from an EMBL/GenBank/DDBJ whole genome shotgun (WGS) entry which is preliminary data.</text>
</comment>
<evidence type="ECO:0000313" key="3">
    <source>
        <dbReference type="EMBL" id="PNY03434.1"/>
    </source>
</evidence>
<gene>
    <name evidence="2" type="ORF">L195_g024875</name>
    <name evidence="3" type="ORF">L195_g026765</name>
    <name evidence="4" type="ORF">L195_g026835</name>
</gene>
<name>A0A2K3NK73_TRIPR</name>
<keyword evidence="3" id="KW-0396">Initiation factor</keyword>
<dbReference type="InterPro" id="IPR002156">
    <property type="entry name" value="RNaseH_domain"/>
</dbReference>
<organism evidence="3 5">
    <name type="scientific">Trifolium pratense</name>
    <name type="common">Red clover</name>
    <dbReference type="NCBI Taxonomy" id="57577"/>
    <lineage>
        <taxon>Eukaryota</taxon>
        <taxon>Viridiplantae</taxon>
        <taxon>Streptophyta</taxon>
        <taxon>Embryophyta</taxon>
        <taxon>Tracheophyta</taxon>
        <taxon>Spermatophyta</taxon>
        <taxon>Magnoliopsida</taxon>
        <taxon>eudicotyledons</taxon>
        <taxon>Gunneridae</taxon>
        <taxon>Pentapetalae</taxon>
        <taxon>rosids</taxon>
        <taxon>fabids</taxon>
        <taxon>Fabales</taxon>
        <taxon>Fabaceae</taxon>
        <taxon>Papilionoideae</taxon>
        <taxon>50 kb inversion clade</taxon>
        <taxon>NPAAA clade</taxon>
        <taxon>Hologalegina</taxon>
        <taxon>IRL clade</taxon>
        <taxon>Trifolieae</taxon>
        <taxon>Trifolium</taxon>
    </lineage>
</organism>
<protein>
    <submittedName>
        <fullName evidence="3">Eukaryotic translation initiation factor 3 subunit c</fullName>
    </submittedName>
</protein>
<proteinExistence type="predicted"/>
<dbReference type="PANTHER" id="PTHR47074">
    <property type="entry name" value="BNAC02G40300D PROTEIN"/>
    <property type="match status" value="1"/>
</dbReference>
<reference evidence="3 5" key="2">
    <citation type="journal article" date="2017" name="Front. Plant Sci.">
        <title>Gene Classification and Mining of Molecular Markers Useful in Red Clover (Trifolium pratense) Breeding.</title>
        <authorList>
            <person name="Istvanek J."/>
            <person name="Dluhosova J."/>
            <person name="Dluhos P."/>
            <person name="Patkova L."/>
            <person name="Nedelnik J."/>
            <person name="Repkova J."/>
        </authorList>
    </citation>
    <scope>NUCLEOTIDE SEQUENCE [LARGE SCALE GENOMIC DNA]</scope>
    <source>
        <strain evidence="5">cv. Tatra</strain>
        <tissue evidence="3">Young leaves</tissue>
    </source>
</reference>
<sequence length="96" mass="10801">MLRTQNWQRPDYDMLKCNVDANFFTINGSPGWGWCVLDCHGHFINADSGWTQATFTIIEGEAMTSLQACREAVAQGWTNVMFESDSKIVVDALHSI</sequence>
<dbReference type="InterPro" id="IPR044730">
    <property type="entry name" value="RNase_H-like_dom_plant"/>
</dbReference>
<dbReference type="SUPFAM" id="SSF53098">
    <property type="entry name" value="Ribonuclease H-like"/>
    <property type="match status" value="1"/>
</dbReference>
<dbReference type="Gene3D" id="3.30.420.10">
    <property type="entry name" value="Ribonuclease H-like superfamily/Ribonuclease H"/>
    <property type="match status" value="1"/>
</dbReference>
<accession>A0A2K3NK73</accession>
<dbReference type="GO" id="GO:0004523">
    <property type="term" value="F:RNA-DNA hybrid ribonuclease activity"/>
    <property type="evidence" value="ECO:0007669"/>
    <property type="project" value="InterPro"/>
</dbReference>
<dbReference type="GO" id="GO:0003676">
    <property type="term" value="F:nucleic acid binding"/>
    <property type="evidence" value="ECO:0007669"/>
    <property type="project" value="InterPro"/>
</dbReference>